<evidence type="ECO:0000256" key="2">
    <source>
        <dbReference type="ARBA" id="ARBA00022525"/>
    </source>
</evidence>
<feature type="signal peptide" evidence="3">
    <location>
        <begin position="1"/>
        <end position="19"/>
    </location>
</feature>
<dbReference type="GO" id="GO:0005576">
    <property type="term" value="C:extracellular region"/>
    <property type="evidence" value="ECO:0007669"/>
    <property type="project" value="UniProtKB-SubCell"/>
</dbReference>
<sequence length="112" mass="12668">MQNLKILFYFFATIVIVNCDVGIRQNAIHPDHPGVCYEPDLKITIEPGKSTSNHKNCQLLMCTDKFDIQYTGCGVIGVDKDCVEIGQDFTKNYPECCIKYKCKGSDGKDEFF</sequence>
<keyword evidence="2" id="KW-0964">Secreted</keyword>
<proteinExistence type="evidence at transcript level"/>
<evidence type="ECO:0000313" key="5">
    <source>
        <dbReference type="EMBL" id="JAB54984.1"/>
    </source>
</evidence>
<evidence type="ECO:0000256" key="3">
    <source>
        <dbReference type="SAM" id="SignalP"/>
    </source>
</evidence>
<dbReference type="Pfam" id="PF15430">
    <property type="entry name" value="SVWC"/>
    <property type="match status" value="1"/>
</dbReference>
<accession>U5ENZ4</accession>
<protein>
    <submittedName>
        <fullName evidence="5">Putative salivary cys-rich secreted peptide salivary cys-rich secreted peptide</fullName>
    </submittedName>
</protein>
<dbReference type="AlphaFoldDB" id="U5ENZ4"/>
<reference evidence="5" key="1">
    <citation type="journal article" date="2014" name="Insect Biochem. Mol. Biol.">
        <title>An insight into the sialome of the frog biting fly, Corethrella appendiculata.</title>
        <authorList>
            <person name="Ribeiro J.M.C."/>
            <person name="Chagas A.C."/>
            <person name="Pham V.M."/>
            <person name="Lounibos L.P."/>
            <person name="Calvo E."/>
        </authorList>
    </citation>
    <scope>NUCLEOTIDE SEQUENCE</scope>
    <source>
        <tissue evidence="5">Salivary glands</tissue>
    </source>
</reference>
<organism evidence="5">
    <name type="scientific">Corethrella appendiculata</name>
    <dbReference type="NCBI Taxonomy" id="1370023"/>
    <lineage>
        <taxon>Eukaryota</taxon>
        <taxon>Metazoa</taxon>
        <taxon>Ecdysozoa</taxon>
        <taxon>Arthropoda</taxon>
        <taxon>Hexapoda</taxon>
        <taxon>Insecta</taxon>
        <taxon>Pterygota</taxon>
        <taxon>Neoptera</taxon>
        <taxon>Endopterygota</taxon>
        <taxon>Diptera</taxon>
        <taxon>Nematocera</taxon>
        <taxon>Culicoidea</taxon>
        <taxon>Chaoboridae</taxon>
        <taxon>Corethrella</taxon>
    </lineage>
</organism>
<dbReference type="InterPro" id="IPR029277">
    <property type="entry name" value="SVWC_dom"/>
</dbReference>
<feature type="domain" description="Single" evidence="4">
    <location>
        <begin position="36"/>
        <end position="102"/>
    </location>
</feature>
<name>U5ENZ4_9DIPT</name>
<keyword evidence="3" id="KW-0732">Signal</keyword>
<comment type="subcellular location">
    <subcellularLocation>
        <location evidence="1">Secreted</location>
    </subcellularLocation>
</comment>
<feature type="chain" id="PRO_5004659680" evidence="3">
    <location>
        <begin position="20"/>
        <end position="112"/>
    </location>
</feature>
<evidence type="ECO:0000259" key="4">
    <source>
        <dbReference type="SMART" id="SM01318"/>
    </source>
</evidence>
<evidence type="ECO:0000256" key="1">
    <source>
        <dbReference type="ARBA" id="ARBA00004613"/>
    </source>
</evidence>
<dbReference type="InterPro" id="IPR053308">
    <property type="entry name" value="Vago-like"/>
</dbReference>
<dbReference type="SMART" id="SM01318">
    <property type="entry name" value="SVWC"/>
    <property type="match status" value="1"/>
</dbReference>
<dbReference type="EMBL" id="GANO01004887">
    <property type="protein sequence ID" value="JAB54984.1"/>
    <property type="molecule type" value="mRNA"/>
</dbReference>
<dbReference type="PANTHER" id="PTHR39957">
    <property type="entry name" value="AT09846P1-RELATED"/>
    <property type="match status" value="1"/>
</dbReference>
<dbReference type="PANTHER" id="PTHR39957:SF1">
    <property type="entry name" value="AT09846P1-RELATED"/>
    <property type="match status" value="1"/>
</dbReference>